<feature type="transmembrane region" description="Helical" evidence="1">
    <location>
        <begin position="79"/>
        <end position="99"/>
    </location>
</feature>
<sequence>MLPSTFAQRTALTAHGLLILGVCVRNPSPLSVLLALVLCLPLLGMWRGKTYTFAWASMLVAFFVAGYLAEGYARPETRLTAFAIASVAALDYVALMMFVRFRARETAAARASAPAERTAASDGASH</sequence>
<dbReference type="Proteomes" id="UP000295341">
    <property type="component" value="Unassembled WGS sequence"/>
</dbReference>
<keyword evidence="3" id="KW-1185">Reference proteome</keyword>
<evidence type="ECO:0000256" key="1">
    <source>
        <dbReference type="SAM" id="Phobius"/>
    </source>
</evidence>
<evidence type="ECO:0000313" key="2">
    <source>
        <dbReference type="EMBL" id="TDU31482.1"/>
    </source>
</evidence>
<dbReference type="InterPro" id="IPR018643">
    <property type="entry name" value="DUF2069_membrane"/>
</dbReference>
<reference evidence="2 3" key="1">
    <citation type="submission" date="2019-03" db="EMBL/GenBank/DDBJ databases">
        <title>Genomic Encyclopedia of Type Strains, Phase IV (KMG-IV): sequencing the most valuable type-strain genomes for metagenomic binning, comparative biology and taxonomic classification.</title>
        <authorList>
            <person name="Goeker M."/>
        </authorList>
    </citation>
    <scope>NUCLEOTIDE SEQUENCE [LARGE SCALE GENOMIC DNA]</scope>
    <source>
        <strain evidence="2 3">DSM 26377</strain>
    </source>
</reference>
<proteinExistence type="predicted"/>
<accession>A0A4R7PCL8</accession>
<dbReference type="Pfam" id="PF09842">
    <property type="entry name" value="DUF2069"/>
    <property type="match status" value="1"/>
</dbReference>
<organism evidence="2 3">
    <name type="scientific">Panacagrimonas perspica</name>
    <dbReference type="NCBI Taxonomy" id="381431"/>
    <lineage>
        <taxon>Bacteria</taxon>
        <taxon>Pseudomonadati</taxon>
        <taxon>Pseudomonadota</taxon>
        <taxon>Gammaproteobacteria</taxon>
        <taxon>Nevskiales</taxon>
        <taxon>Nevskiaceae</taxon>
        <taxon>Panacagrimonas</taxon>
    </lineage>
</organism>
<keyword evidence="1" id="KW-1133">Transmembrane helix</keyword>
<evidence type="ECO:0000313" key="3">
    <source>
        <dbReference type="Proteomes" id="UP000295341"/>
    </source>
</evidence>
<feature type="transmembrane region" description="Helical" evidence="1">
    <location>
        <begin position="53"/>
        <end position="73"/>
    </location>
</feature>
<gene>
    <name evidence="2" type="ORF">DFR24_0852</name>
</gene>
<name>A0A4R7PCL8_9GAMM</name>
<protein>
    <submittedName>
        <fullName evidence="2">Putative membrane protein DUF2069</fullName>
    </submittedName>
</protein>
<dbReference type="RefSeq" id="WP_133880059.1">
    <property type="nucleotide sequence ID" value="NZ_MWIN01000012.1"/>
</dbReference>
<dbReference type="AlphaFoldDB" id="A0A4R7PCL8"/>
<keyword evidence="1" id="KW-0472">Membrane</keyword>
<dbReference type="EMBL" id="SOBT01000008">
    <property type="protein sequence ID" value="TDU31482.1"/>
    <property type="molecule type" value="Genomic_DNA"/>
</dbReference>
<comment type="caution">
    <text evidence="2">The sequence shown here is derived from an EMBL/GenBank/DDBJ whole genome shotgun (WGS) entry which is preliminary data.</text>
</comment>
<dbReference type="OrthoDB" id="7069246at2"/>
<keyword evidence="1" id="KW-0812">Transmembrane</keyword>